<keyword evidence="2" id="KW-1185">Reference proteome</keyword>
<dbReference type="EMBL" id="GL732639">
    <property type="protein sequence ID" value="EFX69256.1"/>
    <property type="molecule type" value="Genomic_DNA"/>
</dbReference>
<protein>
    <submittedName>
        <fullName evidence="1">Uncharacterized protein</fullName>
    </submittedName>
</protein>
<dbReference type="Proteomes" id="UP000000305">
    <property type="component" value="Unassembled WGS sequence"/>
</dbReference>
<accession>E9HG62</accession>
<proteinExistence type="predicted"/>
<evidence type="ECO:0000313" key="2">
    <source>
        <dbReference type="Proteomes" id="UP000000305"/>
    </source>
</evidence>
<gene>
    <name evidence="1" type="ORF">DAPPUDRAFT_329286</name>
</gene>
<sequence length="119" mass="13583">MVMQELVNVGEDELVFYNDKASFNAFVDMMRAEQPPISRLCASSVLLNSEYHMYRARQQNTPEIPQNAQHFEVLLNSNERYRMDLNGQNQFFFGRVTSEDGEALCFVNVGSLPALLDAV</sequence>
<organism evidence="1 2">
    <name type="scientific">Daphnia pulex</name>
    <name type="common">Water flea</name>
    <dbReference type="NCBI Taxonomy" id="6669"/>
    <lineage>
        <taxon>Eukaryota</taxon>
        <taxon>Metazoa</taxon>
        <taxon>Ecdysozoa</taxon>
        <taxon>Arthropoda</taxon>
        <taxon>Crustacea</taxon>
        <taxon>Branchiopoda</taxon>
        <taxon>Diplostraca</taxon>
        <taxon>Cladocera</taxon>
        <taxon>Anomopoda</taxon>
        <taxon>Daphniidae</taxon>
        <taxon>Daphnia</taxon>
    </lineage>
</organism>
<name>E9HG62_DAPPU</name>
<dbReference type="AlphaFoldDB" id="E9HG62"/>
<evidence type="ECO:0000313" key="1">
    <source>
        <dbReference type="EMBL" id="EFX69256.1"/>
    </source>
</evidence>
<dbReference type="HOGENOM" id="CLU_2063786_0_0_1"/>
<dbReference type="InParanoid" id="E9HG62"/>
<reference evidence="1 2" key="1">
    <citation type="journal article" date="2011" name="Science">
        <title>The ecoresponsive genome of Daphnia pulex.</title>
        <authorList>
            <person name="Colbourne J.K."/>
            <person name="Pfrender M.E."/>
            <person name="Gilbert D."/>
            <person name="Thomas W.K."/>
            <person name="Tucker A."/>
            <person name="Oakley T.H."/>
            <person name="Tokishita S."/>
            <person name="Aerts A."/>
            <person name="Arnold G.J."/>
            <person name="Basu M.K."/>
            <person name="Bauer D.J."/>
            <person name="Caceres C.E."/>
            <person name="Carmel L."/>
            <person name="Casola C."/>
            <person name="Choi J.H."/>
            <person name="Detter J.C."/>
            <person name="Dong Q."/>
            <person name="Dusheyko S."/>
            <person name="Eads B.D."/>
            <person name="Frohlich T."/>
            <person name="Geiler-Samerotte K.A."/>
            <person name="Gerlach D."/>
            <person name="Hatcher P."/>
            <person name="Jogdeo S."/>
            <person name="Krijgsveld J."/>
            <person name="Kriventseva E.V."/>
            <person name="Kultz D."/>
            <person name="Laforsch C."/>
            <person name="Lindquist E."/>
            <person name="Lopez J."/>
            <person name="Manak J.R."/>
            <person name="Muller J."/>
            <person name="Pangilinan J."/>
            <person name="Patwardhan R.P."/>
            <person name="Pitluck S."/>
            <person name="Pritham E.J."/>
            <person name="Rechtsteiner A."/>
            <person name="Rho M."/>
            <person name="Rogozin I.B."/>
            <person name="Sakarya O."/>
            <person name="Salamov A."/>
            <person name="Schaack S."/>
            <person name="Shapiro H."/>
            <person name="Shiga Y."/>
            <person name="Skalitzky C."/>
            <person name="Smith Z."/>
            <person name="Souvorov A."/>
            <person name="Sung W."/>
            <person name="Tang Z."/>
            <person name="Tsuchiya D."/>
            <person name="Tu H."/>
            <person name="Vos H."/>
            <person name="Wang M."/>
            <person name="Wolf Y.I."/>
            <person name="Yamagata H."/>
            <person name="Yamada T."/>
            <person name="Ye Y."/>
            <person name="Shaw J.R."/>
            <person name="Andrews J."/>
            <person name="Crease T.J."/>
            <person name="Tang H."/>
            <person name="Lucas S.M."/>
            <person name="Robertson H.M."/>
            <person name="Bork P."/>
            <person name="Koonin E.V."/>
            <person name="Zdobnov E.M."/>
            <person name="Grigoriev I.V."/>
            <person name="Lynch M."/>
            <person name="Boore J.L."/>
        </authorList>
    </citation>
    <scope>NUCLEOTIDE SEQUENCE [LARGE SCALE GENOMIC DNA]</scope>
</reference>
<dbReference type="KEGG" id="dpx:DAPPUDRAFT_329286"/>